<feature type="transmembrane region" description="Helical" evidence="5">
    <location>
        <begin position="275"/>
        <end position="296"/>
    </location>
</feature>
<dbReference type="Pfam" id="PF10320">
    <property type="entry name" value="7TM_GPCR_Srsx"/>
    <property type="match status" value="1"/>
</dbReference>
<protein>
    <submittedName>
        <fullName evidence="8">G_PROTEIN_RECEP_F1_2 domain-containing protein</fullName>
    </submittedName>
</protein>
<evidence type="ECO:0000313" key="8">
    <source>
        <dbReference type="WBParaSite" id="Pan_g7257.t1"/>
    </source>
</evidence>
<name>A0A7E4W5I2_PANRE</name>
<keyword evidence="7" id="KW-1185">Reference proteome</keyword>
<evidence type="ECO:0000256" key="5">
    <source>
        <dbReference type="SAM" id="Phobius"/>
    </source>
</evidence>
<dbReference type="PROSITE" id="PS50262">
    <property type="entry name" value="G_PROTEIN_RECEP_F1_2"/>
    <property type="match status" value="1"/>
</dbReference>
<dbReference type="GO" id="GO:0004930">
    <property type="term" value="F:G protein-coupled receptor activity"/>
    <property type="evidence" value="ECO:0007669"/>
    <property type="project" value="InterPro"/>
</dbReference>
<reference evidence="8" key="2">
    <citation type="submission" date="2020-10" db="UniProtKB">
        <authorList>
            <consortium name="WormBaseParasite"/>
        </authorList>
    </citation>
    <scope>IDENTIFICATION</scope>
</reference>
<dbReference type="AlphaFoldDB" id="A0A7E4W5I2"/>
<dbReference type="Proteomes" id="UP000492821">
    <property type="component" value="Unassembled WGS sequence"/>
</dbReference>
<dbReference type="GO" id="GO:0016020">
    <property type="term" value="C:membrane"/>
    <property type="evidence" value="ECO:0007669"/>
    <property type="project" value="UniProtKB-SubCell"/>
</dbReference>
<dbReference type="InterPro" id="IPR047130">
    <property type="entry name" value="7TM_GPCR_Srsx_nematod"/>
</dbReference>
<organism evidence="7 8">
    <name type="scientific">Panagrellus redivivus</name>
    <name type="common">Microworm</name>
    <dbReference type="NCBI Taxonomy" id="6233"/>
    <lineage>
        <taxon>Eukaryota</taxon>
        <taxon>Metazoa</taxon>
        <taxon>Ecdysozoa</taxon>
        <taxon>Nematoda</taxon>
        <taxon>Chromadorea</taxon>
        <taxon>Rhabditida</taxon>
        <taxon>Tylenchina</taxon>
        <taxon>Panagrolaimomorpha</taxon>
        <taxon>Panagrolaimoidea</taxon>
        <taxon>Panagrolaimidae</taxon>
        <taxon>Panagrellus</taxon>
    </lineage>
</organism>
<evidence type="ECO:0000313" key="7">
    <source>
        <dbReference type="Proteomes" id="UP000492821"/>
    </source>
</evidence>
<keyword evidence="3 5" id="KW-1133">Transmembrane helix</keyword>
<dbReference type="PANTHER" id="PTHR23360:SF5">
    <property type="entry name" value="G-PROTEIN COUPLED RECEPTORS FAMILY 1 PROFILE DOMAIN-CONTAINING PROTEIN"/>
    <property type="match status" value="1"/>
</dbReference>
<dbReference type="PANTHER" id="PTHR23360">
    <property type="entry name" value="G-PROTEIN COUPLED RECEPTORS FAMILY 1 PROFILE DOMAIN-CONTAINING PROTEIN-RELATED"/>
    <property type="match status" value="1"/>
</dbReference>
<evidence type="ECO:0000259" key="6">
    <source>
        <dbReference type="PROSITE" id="PS50262"/>
    </source>
</evidence>
<dbReference type="Gene3D" id="1.20.1070.10">
    <property type="entry name" value="Rhodopsin 7-helix transmembrane proteins"/>
    <property type="match status" value="1"/>
</dbReference>
<dbReference type="InterPro" id="IPR019424">
    <property type="entry name" value="7TM_GPCR_Srsx"/>
</dbReference>
<feature type="transmembrane region" description="Helical" evidence="5">
    <location>
        <begin position="322"/>
        <end position="345"/>
    </location>
</feature>
<feature type="transmembrane region" description="Helical" evidence="5">
    <location>
        <begin position="390"/>
        <end position="407"/>
    </location>
</feature>
<dbReference type="CDD" id="cd00637">
    <property type="entry name" value="7tm_classA_rhodopsin-like"/>
    <property type="match status" value="1"/>
</dbReference>
<feature type="transmembrane region" description="Helical" evidence="5">
    <location>
        <begin position="357"/>
        <end position="378"/>
    </location>
</feature>
<feature type="domain" description="G-protein coupled receptors family 1 profile" evidence="6">
    <location>
        <begin position="178"/>
        <end position="374"/>
    </location>
</feature>
<keyword evidence="2 5" id="KW-0812">Transmembrane</keyword>
<evidence type="ECO:0000256" key="1">
    <source>
        <dbReference type="ARBA" id="ARBA00004370"/>
    </source>
</evidence>
<keyword evidence="4 5" id="KW-0472">Membrane</keyword>
<dbReference type="InterPro" id="IPR000276">
    <property type="entry name" value="GPCR_Rhodpsn"/>
</dbReference>
<evidence type="ECO:0000256" key="3">
    <source>
        <dbReference type="ARBA" id="ARBA00022989"/>
    </source>
</evidence>
<reference evidence="7" key="1">
    <citation type="journal article" date="2013" name="Genetics">
        <title>The draft genome and transcriptome of Panagrellus redivivus are shaped by the harsh demands of a free-living lifestyle.</title>
        <authorList>
            <person name="Srinivasan J."/>
            <person name="Dillman A.R."/>
            <person name="Macchietto M.G."/>
            <person name="Heikkinen L."/>
            <person name="Lakso M."/>
            <person name="Fracchia K.M."/>
            <person name="Antoshechkin I."/>
            <person name="Mortazavi A."/>
            <person name="Wong G."/>
            <person name="Sternberg P.W."/>
        </authorList>
    </citation>
    <scope>NUCLEOTIDE SEQUENCE [LARGE SCALE GENOMIC DNA]</scope>
    <source>
        <strain evidence="7">MT8872</strain>
    </source>
</reference>
<proteinExistence type="predicted"/>
<accession>A0A7E4W5I2</accession>
<dbReference type="SUPFAM" id="SSF81321">
    <property type="entry name" value="Family A G protein-coupled receptor-like"/>
    <property type="match status" value="1"/>
</dbReference>
<feature type="transmembrane region" description="Helical" evidence="5">
    <location>
        <begin position="234"/>
        <end position="254"/>
    </location>
</feature>
<dbReference type="InterPro" id="IPR017452">
    <property type="entry name" value="GPCR_Rhodpsn_7TM"/>
</dbReference>
<sequence length="408" mass="46217">MPRKYRTYRHTFTLKPISDRYVERFSLQGLKESAPARLAGFWLSDPVQFFARISGEIPYSPFFREWMNGCMHASGQSSFFRKSRLMKAKRLFDAESTTSFYILGNRSGAQQSPEANPESTSCRFDTLNEISRERQNAHVYIDGTGNPFYEKFKDFGVIWIASPAIVLILSSVIIGLWGNGNIVYSTWRTKSLHGSCNYLLAINAASDSVHGLAQFVQAVIFFSGTNFIPLLHCVYYQTIPLIGLNFGIVLIALIGIDRVISILLPSRHRTMNVTFYMIFMMGLCVIYNIVVLYFVYDYAIKNAKAPSACSIVDAMPGFPGNFWFYMCIVYNAITMVSYLIVWIAIHMKAGVSSSTKRVFKSLLAVTVVVFFGWTVNAISRLVLSNLDLEVEYFWIIGMYTGVFVNFAC</sequence>
<evidence type="ECO:0000256" key="2">
    <source>
        <dbReference type="ARBA" id="ARBA00022692"/>
    </source>
</evidence>
<comment type="subcellular location">
    <subcellularLocation>
        <location evidence="1">Membrane</location>
    </subcellularLocation>
</comment>
<dbReference type="SMART" id="SM01381">
    <property type="entry name" value="7TM_GPCR_Srsx"/>
    <property type="match status" value="1"/>
</dbReference>
<evidence type="ECO:0000256" key="4">
    <source>
        <dbReference type="ARBA" id="ARBA00023136"/>
    </source>
</evidence>
<feature type="transmembrane region" description="Helical" evidence="5">
    <location>
        <begin position="157"/>
        <end position="178"/>
    </location>
</feature>
<dbReference type="WBParaSite" id="Pan_g7257.t1">
    <property type="protein sequence ID" value="Pan_g7257.t1"/>
    <property type="gene ID" value="Pan_g7257"/>
</dbReference>